<keyword evidence="2" id="KW-1185">Reference proteome</keyword>
<reference evidence="1" key="1">
    <citation type="submission" date="2022-11" db="EMBL/GenBank/DDBJ databases">
        <title>beta-Carotene-producing bacterium, Jeongeuplla avenae sp. nov., alleviates the salt stress of Arabidopsis seedlings.</title>
        <authorList>
            <person name="Jiang L."/>
            <person name="Lee J."/>
        </authorList>
    </citation>
    <scope>NUCLEOTIDE SEQUENCE</scope>
    <source>
        <strain evidence="1">DY_R2A_6</strain>
    </source>
</reference>
<organism evidence="1 2">
    <name type="scientific">Antarcticirhabdus aurantiaca</name>
    <dbReference type="NCBI Taxonomy" id="2606717"/>
    <lineage>
        <taxon>Bacteria</taxon>
        <taxon>Pseudomonadati</taxon>
        <taxon>Pseudomonadota</taxon>
        <taxon>Alphaproteobacteria</taxon>
        <taxon>Hyphomicrobiales</taxon>
        <taxon>Aurantimonadaceae</taxon>
        <taxon>Antarcticirhabdus</taxon>
    </lineage>
</organism>
<dbReference type="EMBL" id="CP113520">
    <property type="protein sequence ID" value="WAJ28082.1"/>
    <property type="molecule type" value="Genomic_DNA"/>
</dbReference>
<gene>
    <name evidence="1" type="ORF">OXU80_25195</name>
</gene>
<dbReference type="Proteomes" id="UP001163223">
    <property type="component" value="Chromosome"/>
</dbReference>
<evidence type="ECO:0000313" key="2">
    <source>
        <dbReference type="Proteomes" id="UP001163223"/>
    </source>
</evidence>
<keyword evidence="1" id="KW-0472">Membrane</keyword>
<evidence type="ECO:0000313" key="1">
    <source>
        <dbReference type="EMBL" id="WAJ28082.1"/>
    </source>
</evidence>
<keyword evidence="1" id="KW-0812">Transmembrane</keyword>
<protein>
    <submittedName>
        <fullName evidence="1">ABC transporter transmembrane domain-containing protein</fullName>
    </submittedName>
</protein>
<accession>A0ACD4NMV3</accession>
<name>A0ACD4NMV3_9HYPH</name>
<proteinExistence type="predicted"/>
<sequence>MAEPIYRYVWRHTRRQQIWMLCVVLASIPTLYVSLDLPKQIINGPIQGEGFENADATLAVLRLALPGFLTGGEGVELFGGFQLDRMEALFALSSLFLALVVLNGGFKFYLNIYKGRLGERMLRRLRFEMVDRLLRFPQKQFRSLRSPEVASMIKDELEPVGGFIGDAIVQPLYLMSQVLTAMIFIFVQSVPLGLVALGVTLVQAVVIPKMRQRLLVLGRQRQLTARHLSGRIGEIIDGITSVHTNDTSNYERASISKELGTIFLIRFDIYRWKFFVKFLNNFLSQATPFIFYMFGGYFAIRGSLDIGQLVAVIAAYRELPAPLKDLIDWDLARLDVAVKYDQVVQQFDVADIAPETLQAPTAGPVPRLTGDFDLNDVSLADELGSQLLDGVSLILPLGQRVAAVGAVGQGAEYLAEILARLSLPSGGEVRLAGQPLSGYPESVTGRRLAYTDAAPFYPQSTLRDALLYPLKRYPTRTESREASRRERLARMETEVSGNSTLDPRDDWIDYDAVGAATEQALGREIAAVLRIVQLDSDVQRFGLRTRIPTEYQSRVADPILRARRAFRSLLAREGMEGYVEPFDPDRFLVNASILENIVFGVSRMGDMEAAWTLMGGHARAVIGEAGLREPLFAIGREIAETMIDIFGDLEPGSPLLRRIVIMRSDELDDYRQILMRTEGRALTEMAEADRVALFRLALNYIEPRHRLGLVDAALQARIIEARRLFQRNATPDVTSAVAFYEGGAFNPFATIQDNVLFGRISEEFAGATERVEERLLQTLDELGLSELVQKAGLSFEIGSGAKRLSLGQQQKLSLARAILKSPDYLIANRSLSVLDAETQGQIIAATLERAREAKRPFGTFWVVNVSDHAALFDRTVRFRNGRTVEEPAAEPLADERPAQVA</sequence>